<evidence type="ECO:0000256" key="3">
    <source>
        <dbReference type="ARBA" id="ARBA00022695"/>
    </source>
</evidence>
<dbReference type="PANTHER" id="PTHR34047">
    <property type="entry name" value="NUCLEAR INTRON MATURASE 1, MITOCHONDRIAL-RELATED"/>
    <property type="match status" value="1"/>
</dbReference>
<dbReference type="InterPro" id="IPR030931">
    <property type="entry name" value="Group_II_RT_mat"/>
</dbReference>
<evidence type="ECO:0000259" key="10">
    <source>
        <dbReference type="PROSITE" id="PS50878"/>
    </source>
</evidence>
<keyword evidence="7" id="KW-0051">Antiviral defense</keyword>
<accession>A0A2I1JVC7</accession>
<proteinExistence type="inferred from homology"/>
<dbReference type="InterPro" id="IPR000123">
    <property type="entry name" value="Reverse_transcriptase_msDNA"/>
</dbReference>
<dbReference type="OrthoDB" id="9793236at2"/>
<name>A0A2I1JVC7_9LACT</name>
<organism evidence="11 12">
    <name type="scientific">Falseniella ignava</name>
    <dbReference type="NCBI Taxonomy" id="137730"/>
    <lineage>
        <taxon>Bacteria</taxon>
        <taxon>Bacillati</taxon>
        <taxon>Bacillota</taxon>
        <taxon>Bacilli</taxon>
        <taxon>Lactobacillales</taxon>
        <taxon>Aerococcaceae</taxon>
        <taxon>Falseniella</taxon>
    </lineage>
</organism>
<dbReference type="PANTHER" id="PTHR34047:SF8">
    <property type="entry name" value="PROTEIN YKFC"/>
    <property type="match status" value="1"/>
</dbReference>
<dbReference type="PROSITE" id="PS50878">
    <property type="entry name" value="RT_POL"/>
    <property type="match status" value="1"/>
</dbReference>
<feature type="non-terminal residue" evidence="11">
    <location>
        <position position="273"/>
    </location>
</feature>
<dbReference type="AlphaFoldDB" id="A0A2I1JVC7"/>
<dbReference type="Pfam" id="PF00078">
    <property type="entry name" value="RVT_1"/>
    <property type="match status" value="1"/>
</dbReference>
<evidence type="ECO:0000256" key="8">
    <source>
        <dbReference type="ARBA" id="ARBA00034120"/>
    </source>
</evidence>
<sequence>MQRDKTESKEYASVQSQPLGEALDQWRHYPIMSRVVERNNLRRACNRVRRNGGSPGVDGMTVEEVESHIFNYYVPLCKKLYEGTYRPQPVKRVEIPKPNGGVRKLGIPVVRDRVIQQAIKQVIEPSIDRTFSPYSYGFRPNRDAHQARKQCAKYYEEGYRYVVDCDLKQYFDTINHDKLMHLLKQHIEDKSILRLINRFLQAGVIELNGNLQKTEKGAPQGGVLSPLLSNIYLHELDKELTKRGHRFVRYADDFVIFAKSLRAGERILQSVTR</sequence>
<gene>
    <name evidence="11" type="primary">ltrA</name>
    <name evidence="11" type="ORF">CYJ57_07500</name>
</gene>
<evidence type="ECO:0000256" key="2">
    <source>
        <dbReference type="ARBA" id="ARBA00022679"/>
    </source>
</evidence>
<dbReference type="InterPro" id="IPR000477">
    <property type="entry name" value="RT_dom"/>
</dbReference>
<dbReference type="CDD" id="cd01651">
    <property type="entry name" value="RT_G2_intron"/>
    <property type="match status" value="1"/>
</dbReference>
<comment type="caution">
    <text evidence="11">The sequence shown here is derived from an EMBL/GenBank/DDBJ whole genome shotgun (WGS) entry which is preliminary data.</text>
</comment>
<dbReference type="EMBL" id="PKHE01000029">
    <property type="protein sequence ID" value="PKY87334.1"/>
    <property type="molecule type" value="Genomic_DNA"/>
</dbReference>
<dbReference type="GO" id="GO:0003723">
    <property type="term" value="F:RNA binding"/>
    <property type="evidence" value="ECO:0007669"/>
    <property type="project" value="InterPro"/>
</dbReference>
<dbReference type="NCBIfam" id="TIGR04416">
    <property type="entry name" value="group_II_RT_mat"/>
    <property type="match status" value="1"/>
</dbReference>
<evidence type="ECO:0000313" key="11">
    <source>
        <dbReference type="EMBL" id="PKY87334.1"/>
    </source>
</evidence>
<dbReference type="GO" id="GO:0003964">
    <property type="term" value="F:RNA-directed DNA polymerase activity"/>
    <property type="evidence" value="ECO:0007669"/>
    <property type="project" value="UniProtKB-KW"/>
</dbReference>
<feature type="domain" description="Reverse transcriptase" evidence="10">
    <location>
        <begin position="76"/>
        <end position="273"/>
    </location>
</feature>
<keyword evidence="4" id="KW-0479">Metal-binding</keyword>
<dbReference type="PRINTS" id="PR00866">
    <property type="entry name" value="RNADNAPOLMS"/>
</dbReference>
<dbReference type="GO" id="GO:0051607">
    <property type="term" value="P:defense response to virus"/>
    <property type="evidence" value="ECO:0007669"/>
    <property type="project" value="UniProtKB-KW"/>
</dbReference>
<evidence type="ECO:0000256" key="5">
    <source>
        <dbReference type="ARBA" id="ARBA00022842"/>
    </source>
</evidence>
<protein>
    <recommendedName>
        <fullName evidence="1">RNA-directed DNA polymerase</fullName>
        <ecNumber evidence="1">2.7.7.49</ecNumber>
    </recommendedName>
</protein>
<evidence type="ECO:0000256" key="9">
    <source>
        <dbReference type="ARBA" id="ARBA00048173"/>
    </source>
</evidence>
<dbReference type="InterPro" id="IPR043502">
    <property type="entry name" value="DNA/RNA_pol_sf"/>
</dbReference>
<dbReference type="SUPFAM" id="SSF56672">
    <property type="entry name" value="DNA/RNA polymerases"/>
    <property type="match status" value="1"/>
</dbReference>
<evidence type="ECO:0000256" key="1">
    <source>
        <dbReference type="ARBA" id="ARBA00012493"/>
    </source>
</evidence>
<evidence type="ECO:0000256" key="4">
    <source>
        <dbReference type="ARBA" id="ARBA00022723"/>
    </source>
</evidence>
<keyword evidence="2" id="KW-0808">Transferase</keyword>
<dbReference type="InterPro" id="IPR051083">
    <property type="entry name" value="GrpII_Intron_Splice-Mob/Def"/>
</dbReference>
<dbReference type="Proteomes" id="UP000234384">
    <property type="component" value="Unassembled WGS sequence"/>
</dbReference>
<comment type="catalytic activity">
    <reaction evidence="9">
        <text>DNA(n) + a 2'-deoxyribonucleoside 5'-triphosphate = DNA(n+1) + diphosphate</text>
        <dbReference type="Rhea" id="RHEA:22508"/>
        <dbReference type="Rhea" id="RHEA-COMP:17339"/>
        <dbReference type="Rhea" id="RHEA-COMP:17340"/>
        <dbReference type="ChEBI" id="CHEBI:33019"/>
        <dbReference type="ChEBI" id="CHEBI:61560"/>
        <dbReference type="ChEBI" id="CHEBI:173112"/>
        <dbReference type="EC" id="2.7.7.49"/>
    </reaction>
</comment>
<reference evidence="11 12" key="1">
    <citation type="submission" date="2017-12" db="EMBL/GenBank/DDBJ databases">
        <title>Phylogenetic diversity of female urinary microbiome.</title>
        <authorList>
            <person name="Thomas-White K."/>
            <person name="Wolfe A.J."/>
        </authorList>
    </citation>
    <scope>NUCLEOTIDE SEQUENCE [LARGE SCALE GENOMIC DNA]</scope>
    <source>
        <strain evidence="11 12">UMB0898</strain>
    </source>
</reference>
<comment type="similarity">
    <text evidence="8">Belongs to the bacterial reverse transcriptase family.</text>
</comment>
<evidence type="ECO:0000313" key="12">
    <source>
        <dbReference type="Proteomes" id="UP000234384"/>
    </source>
</evidence>
<evidence type="ECO:0000256" key="6">
    <source>
        <dbReference type="ARBA" id="ARBA00022918"/>
    </source>
</evidence>
<dbReference type="GO" id="GO:0046872">
    <property type="term" value="F:metal ion binding"/>
    <property type="evidence" value="ECO:0007669"/>
    <property type="project" value="UniProtKB-KW"/>
</dbReference>
<dbReference type="EC" id="2.7.7.49" evidence="1"/>
<keyword evidence="6 11" id="KW-0695">RNA-directed DNA polymerase</keyword>
<keyword evidence="3" id="KW-0548">Nucleotidyltransferase</keyword>
<keyword evidence="5" id="KW-0460">Magnesium</keyword>
<evidence type="ECO:0000256" key="7">
    <source>
        <dbReference type="ARBA" id="ARBA00023118"/>
    </source>
</evidence>